<evidence type="ECO:0000313" key="9">
    <source>
        <dbReference type="Proteomes" id="UP000050874"/>
    </source>
</evidence>
<dbReference type="GO" id="GO:0043824">
    <property type="term" value="F:succinylglutamate-semialdehyde dehydrogenase activity"/>
    <property type="evidence" value="ECO:0007669"/>
    <property type="project" value="InterPro"/>
</dbReference>
<dbReference type="AlphaFoldDB" id="A0A0R2Q0A1"/>
<evidence type="ECO:0000256" key="3">
    <source>
        <dbReference type="ARBA" id="ARBA00023002"/>
    </source>
</evidence>
<comment type="similarity">
    <text evidence="1 6">Belongs to the aldehyde dehydrogenase family.</text>
</comment>
<dbReference type="InterPro" id="IPR016160">
    <property type="entry name" value="Ald_DH_CS_CYS"/>
</dbReference>
<keyword evidence="2" id="KW-0056">Arginine metabolism</keyword>
<dbReference type="SUPFAM" id="SSF53720">
    <property type="entry name" value="ALDH-like"/>
    <property type="match status" value="1"/>
</dbReference>
<evidence type="ECO:0000256" key="1">
    <source>
        <dbReference type="ARBA" id="ARBA00009986"/>
    </source>
</evidence>
<keyword evidence="3 6" id="KW-0560">Oxidoreductase</keyword>
<evidence type="ECO:0000256" key="5">
    <source>
        <dbReference type="PROSITE-ProRule" id="PRU10007"/>
    </source>
</evidence>
<dbReference type="Pfam" id="PF00171">
    <property type="entry name" value="Aldedh"/>
    <property type="match status" value="1"/>
</dbReference>
<dbReference type="Proteomes" id="UP000050874">
    <property type="component" value="Unassembled WGS sequence"/>
</dbReference>
<accession>A0A0R2Q0A1</accession>
<dbReference type="FunFam" id="3.40.605.10:FF:000010">
    <property type="entry name" value="N-succinylglutamate 5-semialdehyde dehydrogenase"/>
    <property type="match status" value="1"/>
</dbReference>
<dbReference type="InterPro" id="IPR015590">
    <property type="entry name" value="Aldehyde_DH_dom"/>
</dbReference>
<dbReference type="InterPro" id="IPR016161">
    <property type="entry name" value="Ald_DH/histidinol_DH"/>
</dbReference>
<dbReference type="PANTHER" id="PTHR42986:SF1">
    <property type="entry name" value="BENZALDEHYDE DEHYDROGENASE YFMT"/>
    <property type="match status" value="1"/>
</dbReference>
<organism evidence="8 9">
    <name type="scientific">SAR86 cluster bacterium BACL1 MAG-120920-bin57</name>
    <dbReference type="NCBI Taxonomy" id="1655571"/>
    <lineage>
        <taxon>Bacteria</taxon>
        <taxon>Pseudomonadati</taxon>
        <taxon>Pseudomonadota</taxon>
        <taxon>Gammaproteobacteria</taxon>
        <taxon>SAR86 cluster</taxon>
    </lineage>
</organism>
<keyword evidence="4" id="KW-0520">NAD</keyword>
<dbReference type="PANTHER" id="PTHR42986">
    <property type="entry name" value="BENZALDEHYDE DEHYDROGENASE YFMT"/>
    <property type="match status" value="1"/>
</dbReference>
<evidence type="ECO:0000259" key="7">
    <source>
        <dbReference type="Pfam" id="PF00171"/>
    </source>
</evidence>
<dbReference type="Gene3D" id="3.40.309.10">
    <property type="entry name" value="Aldehyde Dehydrogenase, Chain A, domain 2"/>
    <property type="match status" value="1"/>
</dbReference>
<dbReference type="PROSITE" id="PS00687">
    <property type="entry name" value="ALDEHYDE_DEHYDR_GLU"/>
    <property type="match status" value="1"/>
</dbReference>
<evidence type="ECO:0000256" key="2">
    <source>
        <dbReference type="ARBA" id="ARBA00022503"/>
    </source>
</evidence>
<feature type="active site" evidence="5">
    <location>
        <position position="242"/>
    </location>
</feature>
<evidence type="ECO:0000256" key="6">
    <source>
        <dbReference type="RuleBase" id="RU003345"/>
    </source>
</evidence>
<evidence type="ECO:0000256" key="4">
    <source>
        <dbReference type="ARBA" id="ARBA00023027"/>
    </source>
</evidence>
<dbReference type="GO" id="GO:0006527">
    <property type="term" value="P:L-arginine catabolic process"/>
    <property type="evidence" value="ECO:0007669"/>
    <property type="project" value="InterPro"/>
</dbReference>
<feature type="domain" description="Aldehyde dehydrogenase" evidence="7">
    <location>
        <begin position="8"/>
        <end position="457"/>
    </location>
</feature>
<sequence length="469" mass="51290">MLFYQGKWSPGKGKVFKSFNPMNNEIIWEGNFSNIPQLKSAINSAASSHLEWSKQTPQSRIKVIKLFYALLEKNKLAMTRLIATETGKTDVDASSEVAATLAKLNNSILAYKKRTGSQLNSMGAMQTILKHESHGVLAVIGPFNLPLHLPNGHITPALIAGNTIVFKPSESTPMVAEYMMMLWAEAGLPKGVINMVHGGKDIVQALCKNPLSKGLLFTGSYKVGKQLSRIMAEYPEKILALELGGNNPLVVWSTRKINAAVDIIFESAFISSGQRCTCARRLILPDSKNGKMILTNLKKKVQSLSYANESDLYYGPLISPAATKGFLDYQAKLTQLGAKPILKARKVNNSFNLVTPSLMNITDMRKVYDEENFGPMLQVQFVDTFEEAIEAANNTKYGLAAGLISDNKNLFNEFVDRVNAGVINFNSTTTGASGAFPFGGIGRSGNLRPAGYYAADYCAWPKASIIKQL</sequence>
<dbReference type="Gene3D" id="3.40.605.10">
    <property type="entry name" value="Aldehyde Dehydrogenase, Chain A, domain 1"/>
    <property type="match status" value="1"/>
</dbReference>
<proteinExistence type="inferred from homology"/>
<dbReference type="NCBIfam" id="NF006992">
    <property type="entry name" value="PRK09457.1"/>
    <property type="match status" value="1"/>
</dbReference>
<name>A0A0R2Q0A1_9GAMM</name>
<gene>
    <name evidence="8" type="ORF">ABR63_02310</name>
</gene>
<dbReference type="PROSITE" id="PS00070">
    <property type="entry name" value="ALDEHYDE_DEHYDR_CYS"/>
    <property type="match status" value="1"/>
</dbReference>
<reference evidence="9" key="1">
    <citation type="submission" date="2015-10" db="EMBL/GenBank/DDBJ databases">
        <title>Metagenome-Assembled Genomes uncover a global brackish microbiome.</title>
        <authorList>
            <person name="Hugerth L.W."/>
            <person name="Larsson J."/>
            <person name="Alneberg J."/>
            <person name="Lindh M.V."/>
            <person name="Legrand C."/>
            <person name="Pinhassi J."/>
            <person name="Andersson A."/>
        </authorList>
    </citation>
    <scope>NUCLEOTIDE SEQUENCE [LARGE SCALE GENOMIC DNA]</scope>
</reference>
<dbReference type="InterPro" id="IPR016162">
    <property type="entry name" value="Ald_DH_N"/>
</dbReference>
<evidence type="ECO:0000313" key="8">
    <source>
        <dbReference type="EMBL" id="KRO41242.1"/>
    </source>
</evidence>
<comment type="caution">
    <text evidence="8">The sequence shown here is derived from an EMBL/GenBank/DDBJ whole genome shotgun (WGS) entry which is preliminary data.</text>
</comment>
<dbReference type="InterPro" id="IPR016163">
    <property type="entry name" value="Ald_DH_C"/>
</dbReference>
<dbReference type="InterPro" id="IPR017649">
    <property type="entry name" value="SuccinylGlu_semiald_DH_AstD"/>
</dbReference>
<dbReference type="InterPro" id="IPR029510">
    <property type="entry name" value="Ald_DH_CS_GLU"/>
</dbReference>
<protein>
    <recommendedName>
        <fullName evidence="7">Aldehyde dehydrogenase domain-containing protein</fullName>
    </recommendedName>
</protein>
<dbReference type="CDD" id="cd07095">
    <property type="entry name" value="ALDH_SGSD_AstD"/>
    <property type="match status" value="1"/>
</dbReference>
<dbReference type="EMBL" id="LIAV01000014">
    <property type="protein sequence ID" value="KRO41242.1"/>
    <property type="molecule type" value="Genomic_DNA"/>
</dbReference>